<evidence type="ECO:0008006" key="4">
    <source>
        <dbReference type="Google" id="ProtNLM"/>
    </source>
</evidence>
<gene>
    <name evidence="2" type="ORF">PENTCL1PPCAC_12653</name>
</gene>
<evidence type="ECO:0000256" key="1">
    <source>
        <dbReference type="SAM" id="Phobius"/>
    </source>
</evidence>
<feature type="transmembrane region" description="Helical" evidence="1">
    <location>
        <begin position="54"/>
        <end position="72"/>
    </location>
</feature>
<proteinExistence type="predicted"/>
<keyword evidence="1" id="KW-1133">Transmembrane helix</keyword>
<feature type="transmembrane region" description="Helical" evidence="1">
    <location>
        <begin position="21"/>
        <end position="42"/>
    </location>
</feature>
<comment type="caution">
    <text evidence="2">The sequence shown here is derived from an EMBL/GenBank/DDBJ whole genome shotgun (WGS) entry which is preliminary data.</text>
</comment>
<feature type="non-terminal residue" evidence="2">
    <location>
        <position position="1"/>
    </location>
</feature>
<dbReference type="AlphaFoldDB" id="A0AAV5TCF3"/>
<keyword evidence="3" id="KW-1185">Reference proteome</keyword>
<dbReference type="EMBL" id="BTSX01000003">
    <property type="protein sequence ID" value="GMS90478.1"/>
    <property type="molecule type" value="Genomic_DNA"/>
</dbReference>
<sequence>CRMERAESHEYLTLPSFFIDSSFLPLLLTLASPSLFIVQLGLPDCPSQRLQPALTVWPVPFVMLMSPVYGYGRSTKDGRID</sequence>
<evidence type="ECO:0000313" key="3">
    <source>
        <dbReference type="Proteomes" id="UP001432027"/>
    </source>
</evidence>
<accession>A0AAV5TCF3</accession>
<protein>
    <recommendedName>
        <fullName evidence="4">G protein-coupled receptor</fullName>
    </recommendedName>
</protein>
<keyword evidence="1" id="KW-0812">Transmembrane</keyword>
<reference evidence="2" key="1">
    <citation type="submission" date="2023-10" db="EMBL/GenBank/DDBJ databases">
        <title>Genome assembly of Pristionchus species.</title>
        <authorList>
            <person name="Yoshida K."/>
            <person name="Sommer R.J."/>
        </authorList>
    </citation>
    <scope>NUCLEOTIDE SEQUENCE</scope>
    <source>
        <strain evidence="2">RS0144</strain>
    </source>
</reference>
<dbReference type="Proteomes" id="UP001432027">
    <property type="component" value="Unassembled WGS sequence"/>
</dbReference>
<name>A0AAV5TCF3_9BILA</name>
<keyword evidence="1" id="KW-0472">Membrane</keyword>
<evidence type="ECO:0000313" key="2">
    <source>
        <dbReference type="EMBL" id="GMS90478.1"/>
    </source>
</evidence>
<organism evidence="2 3">
    <name type="scientific">Pristionchus entomophagus</name>
    <dbReference type="NCBI Taxonomy" id="358040"/>
    <lineage>
        <taxon>Eukaryota</taxon>
        <taxon>Metazoa</taxon>
        <taxon>Ecdysozoa</taxon>
        <taxon>Nematoda</taxon>
        <taxon>Chromadorea</taxon>
        <taxon>Rhabditida</taxon>
        <taxon>Rhabditina</taxon>
        <taxon>Diplogasteromorpha</taxon>
        <taxon>Diplogasteroidea</taxon>
        <taxon>Neodiplogasteridae</taxon>
        <taxon>Pristionchus</taxon>
    </lineage>
</organism>